<accession>A0AAD2FQX2</accession>
<sequence length="249" mass="27969">MHKRTSTLEESEFIQGGSHDDANTNAHANINSVQNIAVGDCDSTECKLSLNNNQNTIDLKTEQEERDELPLLSCLSYSTESDDISAEESSAATTAVTLEASESSPKPKTLKSVSFSHCSIRSYNQILGDHPLCAVGCPLALGWKVVREEALSVDDYETIREPLRKKKGLKSPSQHRRKVYGGHSPMEASFKYLNSQLKLSAEERREKLSDYSDTLIRKEWSRRQKQSRRGLIKEGMRQFRQVGAHYAGY</sequence>
<reference evidence="2" key="1">
    <citation type="submission" date="2023-08" db="EMBL/GenBank/DDBJ databases">
        <authorList>
            <person name="Audoor S."/>
            <person name="Bilcke G."/>
        </authorList>
    </citation>
    <scope>NUCLEOTIDE SEQUENCE</scope>
</reference>
<keyword evidence="3" id="KW-1185">Reference proteome</keyword>
<dbReference type="Proteomes" id="UP001295423">
    <property type="component" value="Unassembled WGS sequence"/>
</dbReference>
<organism evidence="2 3">
    <name type="scientific">Cylindrotheca closterium</name>
    <dbReference type="NCBI Taxonomy" id="2856"/>
    <lineage>
        <taxon>Eukaryota</taxon>
        <taxon>Sar</taxon>
        <taxon>Stramenopiles</taxon>
        <taxon>Ochrophyta</taxon>
        <taxon>Bacillariophyta</taxon>
        <taxon>Bacillariophyceae</taxon>
        <taxon>Bacillariophycidae</taxon>
        <taxon>Bacillariales</taxon>
        <taxon>Bacillariaceae</taxon>
        <taxon>Cylindrotheca</taxon>
    </lineage>
</organism>
<dbReference type="EMBL" id="CAKOGP040001759">
    <property type="protein sequence ID" value="CAJ1950114.1"/>
    <property type="molecule type" value="Genomic_DNA"/>
</dbReference>
<evidence type="ECO:0000313" key="3">
    <source>
        <dbReference type="Proteomes" id="UP001295423"/>
    </source>
</evidence>
<comment type="caution">
    <text evidence="2">The sequence shown here is derived from an EMBL/GenBank/DDBJ whole genome shotgun (WGS) entry which is preliminary data.</text>
</comment>
<evidence type="ECO:0000313" key="2">
    <source>
        <dbReference type="EMBL" id="CAJ1950114.1"/>
    </source>
</evidence>
<proteinExistence type="predicted"/>
<evidence type="ECO:0000256" key="1">
    <source>
        <dbReference type="SAM" id="MobiDB-lite"/>
    </source>
</evidence>
<protein>
    <submittedName>
        <fullName evidence="2">Uncharacterized protein</fullName>
    </submittedName>
</protein>
<feature type="region of interest" description="Disordered" evidence="1">
    <location>
        <begin position="1"/>
        <end position="20"/>
    </location>
</feature>
<gene>
    <name evidence="2" type="ORF">CYCCA115_LOCUS12429</name>
</gene>
<dbReference type="AlphaFoldDB" id="A0AAD2FQX2"/>
<name>A0AAD2FQX2_9STRA</name>